<proteinExistence type="predicted"/>
<name>A0AAJ0ECH7_9PEZI</name>
<evidence type="ECO:0000256" key="1">
    <source>
        <dbReference type="SAM" id="Phobius"/>
    </source>
</evidence>
<keyword evidence="1" id="KW-1133">Transmembrane helix</keyword>
<keyword evidence="1" id="KW-0812">Transmembrane</keyword>
<feature type="transmembrane region" description="Helical" evidence="1">
    <location>
        <begin position="59"/>
        <end position="76"/>
    </location>
</feature>
<organism evidence="2 3">
    <name type="scientific">Colletotrichum phormii</name>
    <dbReference type="NCBI Taxonomy" id="359342"/>
    <lineage>
        <taxon>Eukaryota</taxon>
        <taxon>Fungi</taxon>
        <taxon>Dikarya</taxon>
        <taxon>Ascomycota</taxon>
        <taxon>Pezizomycotina</taxon>
        <taxon>Sordariomycetes</taxon>
        <taxon>Hypocreomycetidae</taxon>
        <taxon>Glomerellales</taxon>
        <taxon>Glomerellaceae</taxon>
        <taxon>Colletotrichum</taxon>
        <taxon>Colletotrichum acutatum species complex</taxon>
    </lineage>
</organism>
<reference evidence="2" key="1">
    <citation type="submission" date="2021-06" db="EMBL/GenBank/DDBJ databases">
        <title>Comparative genomics, transcriptomics and evolutionary studies reveal genomic signatures of adaptation to plant cell wall in hemibiotrophic fungi.</title>
        <authorList>
            <consortium name="DOE Joint Genome Institute"/>
            <person name="Baroncelli R."/>
            <person name="Diaz J.F."/>
            <person name="Benocci T."/>
            <person name="Peng M."/>
            <person name="Battaglia E."/>
            <person name="Haridas S."/>
            <person name="Andreopoulos W."/>
            <person name="Labutti K."/>
            <person name="Pangilinan J."/>
            <person name="Floch G.L."/>
            <person name="Makela M.R."/>
            <person name="Henrissat B."/>
            <person name="Grigoriev I.V."/>
            <person name="Crouch J.A."/>
            <person name="De Vries R.P."/>
            <person name="Sukno S.A."/>
            <person name="Thon M.R."/>
        </authorList>
    </citation>
    <scope>NUCLEOTIDE SEQUENCE</scope>
    <source>
        <strain evidence="2">CBS 102054</strain>
    </source>
</reference>
<accession>A0AAJ0ECH7</accession>
<keyword evidence="3" id="KW-1185">Reference proteome</keyword>
<dbReference type="Proteomes" id="UP001243989">
    <property type="component" value="Unassembled WGS sequence"/>
</dbReference>
<evidence type="ECO:0000313" key="3">
    <source>
        <dbReference type="Proteomes" id="UP001243989"/>
    </source>
</evidence>
<keyword evidence="1" id="KW-0472">Membrane</keyword>
<comment type="caution">
    <text evidence="2">The sequence shown here is derived from an EMBL/GenBank/DDBJ whole genome shotgun (WGS) entry which is preliminary data.</text>
</comment>
<dbReference type="AlphaFoldDB" id="A0AAJ0ECH7"/>
<dbReference type="RefSeq" id="XP_060443384.1">
    <property type="nucleotide sequence ID" value="XM_060595950.1"/>
</dbReference>
<sequence>MICSFHAGMDISSRLHLWRRRTVVVHIAPVSVVLLGSFWRTWRGRTPGKIGKARTVVSFLFSFYLKLMLSLGSLCTRFNGARDQTRPDYSPSHVRPVPIVVQLRGGEMSRANEILH</sequence>
<dbReference type="EMBL" id="JAHMHQ010000014">
    <property type="protein sequence ID" value="KAK1634777.1"/>
    <property type="molecule type" value="Genomic_DNA"/>
</dbReference>
<evidence type="ECO:0000313" key="2">
    <source>
        <dbReference type="EMBL" id="KAK1634777.1"/>
    </source>
</evidence>
<dbReference type="GeneID" id="85480812"/>
<feature type="transmembrane region" description="Helical" evidence="1">
    <location>
        <begin position="21"/>
        <end position="39"/>
    </location>
</feature>
<gene>
    <name evidence="2" type="ORF">BDP81DRAFT_53014</name>
</gene>
<protein>
    <submittedName>
        <fullName evidence="2">Uncharacterized protein</fullName>
    </submittedName>
</protein>